<organism evidence="5 6">
    <name type="scientific">Apiospora aurea</name>
    <dbReference type="NCBI Taxonomy" id="335848"/>
    <lineage>
        <taxon>Eukaryota</taxon>
        <taxon>Fungi</taxon>
        <taxon>Dikarya</taxon>
        <taxon>Ascomycota</taxon>
        <taxon>Pezizomycotina</taxon>
        <taxon>Sordariomycetes</taxon>
        <taxon>Xylariomycetidae</taxon>
        <taxon>Amphisphaeriales</taxon>
        <taxon>Apiosporaceae</taxon>
        <taxon>Apiospora</taxon>
    </lineage>
</organism>
<evidence type="ECO:0000313" key="6">
    <source>
        <dbReference type="Proteomes" id="UP001391051"/>
    </source>
</evidence>
<evidence type="ECO:0008006" key="7">
    <source>
        <dbReference type="Google" id="ProtNLM"/>
    </source>
</evidence>
<protein>
    <recommendedName>
        <fullName evidence="7">Ribosomal protein S21</fullName>
    </recommendedName>
</protein>
<name>A0ABR1QKD2_9PEZI</name>
<evidence type="ECO:0000256" key="4">
    <source>
        <dbReference type="SAM" id="MobiDB-lite"/>
    </source>
</evidence>
<dbReference type="PANTHER" id="PTHR41237">
    <property type="entry name" value="37S RIBOSOMAL PROTEIN MRP21, MITOCHONDRIAL"/>
    <property type="match status" value="1"/>
</dbReference>
<keyword evidence="2" id="KW-0689">Ribosomal protein</keyword>
<dbReference type="PANTHER" id="PTHR41237:SF1">
    <property type="entry name" value="SMALL RIBOSOMAL SUBUNIT PROTEIN BS21M"/>
    <property type="match status" value="1"/>
</dbReference>
<dbReference type="RefSeq" id="XP_066702507.1">
    <property type="nucleotide sequence ID" value="XM_066842645.1"/>
</dbReference>
<evidence type="ECO:0000256" key="1">
    <source>
        <dbReference type="ARBA" id="ARBA00006640"/>
    </source>
</evidence>
<comment type="similarity">
    <text evidence="1">Belongs to the bacterial ribosomal protein bS21 family.</text>
</comment>
<dbReference type="Pfam" id="PF01165">
    <property type="entry name" value="Ribosomal_S21"/>
    <property type="match status" value="1"/>
</dbReference>
<dbReference type="GeneID" id="92075707"/>
<reference evidence="5 6" key="1">
    <citation type="submission" date="2023-01" db="EMBL/GenBank/DDBJ databases">
        <title>Analysis of 21 Apiospora genomes using comparative genomics revels a genus with tremendous synthesis potential of carbohydrate active enzymes and secondary metabolites.</title>
        <authorList>
            <person name="Sorensen T."/>
        </authorList>
    </citation>
    <scope>NUCLEOTIDE SEQUENCE [LARGE SCALE GENOMIC DNA]</scope>
    <source>
        <strain evidence="5 6">CBS 24483</strain>
    </source>
</reference>
<keyword evidence="6" id="KW-1185">Reference proteome</keyword>
<feature type="region of interest" description="Disordered" evidence="4">
    <location>
        <begin position="17"/>
        <end position="37"/>
    </location>
</feature>
<sequence length="254" mass="27925">MYPRAAELSRVANAAMRSASSVRATSSTLRLTSSPARASHGNITASLRALSINGCQMRTKRHYADWASPSRPSRPAEEENIVKPTGPSSSTSSSSSSADGSAPRSPLSAFRNRNSGRIFDAPDPDFTVPGLGRYGLDSSIDATDFSAFKPGDFNKRGTPDELAAMAAKKPVVRCVARTGRTQYVSKGADVGRAFKMLEMQCTSNRVRADFQKQRYHERNGLKRKRLASERWQKRFKGGFKATCKRVSELRRQGW</sequence>
<dbReference type="Proteomes" id="UP001391051">
    <property type="component" value="Unassembled WGS sequence"/>
</dbReference>
<keyword evidence="3" id="KW-0687">Ribonucleoprotein</keyword>
<feature type="region of interest" description="Disordered" evidence="4">
    <location>
        <begin position="63"/>
        <end position="122"/>
    </location>
</feature>
<evidence type="ECO:0000256" key="3">
    <source>
        <dbReference type="ARBA" id="ARBA00023274"/>
    </source>
</evidence>
<gene>
    <name evidence="5" type="ORF">PG986_006423</name>
</gene>
<proteinExistence type="inferred from homology"/>
<feature type="compositionally biased region" description="Low complexity" evidence="4">
    <location>
        <begin position="84"/>
        <end position="106"/>
    </location>
</feature>
<dbReference type="InterPro" id="IPR001911">
    <property type="entry name" value="Ribosomal_bS21"/>
</dbReference>
<evidence type="ECO:0000256" key="2">
    <source>
        <dbReference type="ARBA" id="ARBA00022980"/>
    </source>
</evidence>
<comment type="caution">
    <text evidence="5">The sequence shown here is derived from an EMBL/GenBank/DDBJ whole genome shotgun (WGS) entry which is preliminary data.</text>
</comment>
<evidence type="ECO:0000313" key="5">
    <source>
        <dbReference type="EMBL" id="KAK7957201.1"/>
    </source>
</evidence>
<dbReference type="InterPro" id="IPR052837">
    <property type="entry name" value="Mitoribosomal_bS21"/>
</dbReference>
<dbReference type="EMBL" id="JAQQWE010000004">
    <property type="protein sequence ID" value="KAK7957201.1"/>
    <property type="molecule type" value="Genomic_DNA"/>
</dbReference>
<accession>A0ABR1QKD2</accession>